<dbReference type="Gene3D" id="1.10.530.10">
    <property type="match status" value="1"/>
</dbReference>
<reference evidence="4" key="2">
    <citation type="submission" date="2018-08" db="EMBL/GenBank/DDBJ databases">
        <authorList>
            <consortium name="NARMS: The National Antimicrobial Resistance Monitoring System"/>
        </authorList>
    </citation>
    <scope>NUCLEOTIDE SEQUENCE</scope>
    <source>
        <strain evidence="4">FSIS11813196</strain>
        <strain evidence="3">FSIS11920327</strain>
        <strain evidence="7">FSIS1609096</strain>
    </source>
</reference>
<proteinExistence type="predicted"/>
<gene>
    <name evidence="7" type="ORF">BTM58_23035</name>
    <name evidence="8" type="ORF">CEJ02_04930</name>
    <name evidence="4" type="ORF">D1Z67_19725</name>
    <name evidence="2" type="ORF">D8T05_22800</name>
    <name evidence="5" type="ORF">DWC43_23655</name>
    <name evidence="6" type="ORF">EQ92_03855</name>
    <name evidence="10" type="ORF">F8861_20390</name>
    <name evidence="3" type="ORF">FBI50_23050</name>
    <name evidence="9" type="ORF">FY723_22995</name>
</gene>
<dbReference type="EMBL" id="AAGGZV010000079">
    <property type="protein sequence ID" value="EBN8629318.1"/>
    <property type="molecule type" value="Genomic_DNA"/>
</dbReference>
<dbReference type="EMBL" id="AACUTT010000054">
    <property type="protein sequence ID" value="EAM3920643.1"/>
    <property type="molecule type" value="Genomic_DNA"/>
</dbReference>
<evidence type="ECO:0000313" key="5">
    <source>
        <dbReference type="EMBL" id="EBO6392457.1"/>
    </source>
</evidence>
<evidence type="ECO:0000313" key="2">
    <source>
        <dbReference type="EMBL" id="EAM3920643.1"/>
    </source>
</evidence>
<reference evidence="5" key="1">
    <citation type="submission" date="2018-07" db="EMBL/GenBank/DDBJ databases">
        <authorList>
            <consortium name="PulseNet: The National Subtyping Network for Foodborne Disease Surveillance"/>
            <person name="Tarr C.L."/>
            <person name="Trees E."/>
            <person name="Katz L.S."/>
            <person name="Carleton-Romer H.A."/>
            <person name="Stroika S."/>
            <person name="Kucerova Z."/>
            <person name="Roache K.F."/>
            <person name="Sabol A.L."/>
            <person name="Besser J."/>
            <person name="Gerner-Smidt P."/>
        </authorList>
    </citation>
    <scope>NUCLEOTIDE SEQUENCE</scope>
    <source>
        <strain evidence="5">PNUSAS047190</strain>
        <strain evidence="2">PNUSAS055573</strain>
    </source>
</reference>
<dbReference type="EMBL" id="AALKBJ010000018">
    <property type="protein sequence ID" value="EDA4401171.1"/>
    <property type="molecule type" value="Genomic_DNA"/>
</dbReference>
<dbReference type="PANTHER" id="PTHR34408:SF1">
    <property type="entry name" value="GLYCOSYL HYDROLASE FAMILY 19 DOMAIN-CONTAINING PROTEIN HI_1415"/>
    <property type="match status" value="1"/>
</dbReference>
<evidence type="ECO:0000313" key="6">
    <source>
        <dbReference type="EMBL" id="EBO9872551.1"/>
    </source>
</evidence>
<evidence type="ECO:0000313" key="9">
    <source>
        <dbReference type="EMBL" id="ECQ4277977.1"/>
    </source>
</evidence>
<evidence type="ECO:0000313" key="3">
    <source>
        <dbReference type="EMBL" id="EAM7981788.1"/>
    </source>
</evidence>
<keyword evidence="10" id="KW-0378">Hydrolase</keyword>
<dbReference type="EMBL" id="AACWBY010000036">
    <property type="protein sequence ID" value="EAM7981788.1"/>
    <property type="molecule type" value="Genomic_DNA"/>
</dbReference>
<sequence>MNQQQFQQAAGISAGLSARWYPHITAAMSEFGITAPLDQAMFIAQAGHESAGFTVLKESFNYSVEALKKTFGKRLTPYQCEMLGRIDGRQVAHQPQIANLVYGGRMGNKDAGDGWKYRGRGLIQITGLHNYRICGAALKLDLVTSPELLEQELQAARSAAWFYTSKGCMIYGADINRVTRIINGGLNGIEDRKVRYNKAREALLV</sequence>
<dbReference type="PANTHER" id="PTHR34408">
    <property type="entry name" value="FAMILY PROTEIN, PUTATIVE-RELATED"/>
    <property type="match status" value="1"/>
</dbReference>
<feature type="domain" description="Glycoside hydrolase family 19 catalytic" evidence="1">
    <location>
        <begin position="111"/>
        <end position="164"/>
    </location>
</feature>
<dbReference type="InterPro" id="IPR000726">
    <property type="entry name" value="Glyco_hydro_19_cat"/>
</dbReference>
<name>A0A5T6RXA9_SALER</name>
<accession>A0A5T6RXA9</accession>
<comment type="caution">
    <text evidence="10">The sequence shown here is derived from an EMBL/GenBank/DDBJ whole genome shotgun (WGS) entry which is preliminary data.</text>
</comment>
<dbReference type="EMBL" id="AAKAWB010000037">
    <property type="protein sequence ID" value="ECQ4277977.1"/>
    <property type="molecule type" value="Genomic_DNA"/>
</dbReference>
<dbReference type="Pfam" id="PF00182">
    <property type="entry name" value="Glyco_hydro_19"/>
    <property type="match status" value="1"/>
</dbReference>
<evidence type="ECO:0000313" key="4">
    <source>
        <dbReference type="EMBL" id="EBN8629318.1"/>
    </source>
</evidence>
<dbReference type="InterPro" id="IPR052354">
    <property type="entry name" value="Cell_Wall_Dynamics_Protein"/>
</dbReference>
<dbReference type="GO" id="GO:0006032">
    <property type="term" value="P:chitin catabolic process"/>
    <property type="evidence" value="ECO:0007669"/>
    <property type="project" value="InterPro"/>
</dbReference>
<organism evidence="10">
    <name type="scientific">Salmonella enterica</name>
    <name type="common">Salmonella choleraesuis</name>
    <dbReference type="NCBI Taxonomy" id="28901"/>
    <lineage>
        <taxon>Bacteria</taxon>
        <taxon>Pseudomonadati</taxon>
        <taxon>Pseudomonadota</taxon>
        <taxon>Gammaproteobacteria</taxon>
        <taxon>Enterobacterales</taxon>
        <taxon>Enterobacteriaceae</taxon>
        <taxon>Salmonella</taxon>
    </lineage>
</organism>
<dbReference type="InterPro" id="IPR023346">
    <property type="entry name" value="Lysozyme-like_dom_sf"/>
</dbReference>
<dbReference type="GO" id="GO:0016998">
    <property type="term" value="P:cell wall macromolecule catabolic process"/>
    <property type="evidence" value="ECO:0007669"/>
    <property type="project" value="InterPro"/>
</dbReference>
<dbReference type="RefSeq" id="WP_001075996.1">
    <property type="nucleotide sequence ID" value="NZ_CAIZBP010000010.1"/>
</dbReference>
<dbReference type="EMBL" id="AAGPPS010000046">
    <property type="protein sequence ID" value="EBQ6286013.1"/>
    <property type="molecule type" value="Genomic_DNA"/>
</dbReference>
<dbReference type="SUPFAM" id="SSF53955">
    <property type="entry name" value="Lysozyme-like"/>
    <property type="match status" value="1"/>
</dbReference>
<dbReference type="GO" id="GO:0004568">
    <property type="term" value="F:chitinase activity"/>
    <property type="evidence" value="ECO:0007669"/>
    <property type="project" value="InterPro"/>
</dbReference>
<dbReference type="AlphaFoldDB" id="A0A5T6RXA9"/>
<evidence type="ECO:0000313" key="10">
    <source>
        <dbReference type="EMBL" id="EDA4401171.1"/>
    </source>
</evidence>
<protein>
    <submittedName>
        <fullName evidence="10">Glycoside hydrolase family 19 protein</fullName>
    </submittedName>
</protein>
<dbReference type="EMBL" id="AAGKGT010000001">
    <property type="protein sequence ID" value="EBO9872551.1"/>
    <property type="molecule type" value="Genomic_DNA"/>
</dbReference>
<reference evidence="10" key="3">
    <citation type="submission" date="2019-10" db="EMBL/GenBank/DDBJ databases">
        <authorList>
            <consortium name="GenomeTrakr network: Whole genome sequencing for foodborne pathogen traceback"/>
        </authorList>
    </citation>
    <scope>NUCLEOTIDE SEQUENCE</scope>
    <source>
        <strain evidence="8">CFSAN065048</strain>
        <strain evidence="10">FSIS11924885</strain>
        <strain evidence="9">FSIS31902502</strain>
        <strain evidence="6">FSW0162</strain>
    </source>
</reference>
<evidence type="ECO:0000259" key="1">
    <source>
        <dbReference type="Pfam" id="PF00182"/>
    </source>
</evidence>
<evidence type="ECO:0000313" key="8">
    <source>
        <dbReference type="EMBL" id="EBS9875002.1"/>
    </source>
</evidence>
<dbReference type="EMBL" id="AAGXGX010000003">
    <property type="protein sequence ID" value="EBS9875002.1"/>
    <property type="molecule type" value="Genomic_DNA"/>
</dbReference>
<dbReference type="EMBL" id="AAGJDR010000029">
    <property type="protein sequence ID" value="EBO6392457.1"/>
    <property type="molecule type" value="Genomic_DNA"/>
</dbReference>
<evidence type="ECO:0000313" key="7">
    <source>
        <dbReference type="EMBL" id="EBQ6286013.1"/>
    </source>
</evidence>